<dbReference type="AlphaFoldDB" id="A0A2H1WAA6"/>
<proteinExistence type="predicted"/>
<evidence type="ECO:0000313" key="1">
    <source>
        <dbReference type="EMBL" id="SOQ50019.1"/>
    </source>
</evidence>
<accession>A0A2H1WAA6</accession>
<reference evidence="1" key="1">
    <citation type="submission" date="2016-07" db="EMBL/GenBank/DDBJ databases">
        <authorList>
            <person name="Bretaudeau A."/>
        </authorList>
    </citation>
    <scope>NUCLEOTIDE SEQUENCE</scope>
    <source>
        <strain evidence="1">Rice</strain>
        <tissue evidence="1">Whole body</tissue>
    </source>
</reference>
<sequence>MKKHGTFVERHVSRVTVCFNNVTAMSFDVARHRPMSPGTHVPSGDKALLTVVIDKLNDKEQFNNVAAISPDVVQYRPMPSGTLI</sequence>
<organism evidence="1">
    <name type="scientific">Spodoptera frugiperda</name>
    <name type="common">Fall armyworm</name>
    <dbReference type="NCBI Taxonomy" id="7108"/>
    <lineage>
        <taxon>Eukaryota</taxon>
        <taxon>Metazoa</taxon>
        <taxon>Ecdysozoa</taxon>
        <taxon>Arthropoda</taxon>
        <taxon>Hexapoda</taxon>
        <taxon>Insecta</taxon>
        <taxon>Pterygota</taxon>
        <taxon>Neoptera</taxon>
        <taxon>Endopterygota</taxon>
        <taxon>Lepidoptera</taxon>
        <taxon>Glossata</taxon>
        <taxon>Ditrysia</taxon>
        <taxon>Noctuoidea</taxon>
        <taxon>Noctuidae</taxon>
        <taxon>Amphipyrinae</taxon>
        <taxon>Spodoptera</taxon>
    </lineage>
</organism>
<dbReference type="EMBL" id="ODYU01007340">
    <property type="protein sequence ID" value="SOQ50019.1"/>
    <property type="molecule type" value="Genomic_DNA"/>
</dbReference>
<gene>
    <name evidence="1" type="ORF">SFRICE_039993</name>
</gene>
<protein>
    <submittedName>
        <fullName evidence="1">SFRICE_039993</fullName>
    </submittedName>
</protein>
<name>A0A2H1WAA6_SPOFR</name>